<dbReference type="RefSeq" id="WP_344959568.1">
    <property type="nucleotide sequence ID" value="NZ_BAABCX010000005.1"/>
</dbReference>
<reference evidence="4" key="1">
    <citation type="journal article" date="2019" name="Int. J. Syst. Evol. Microbiol.">
        <title>The Global Catalogue of Microorganisms (GCM) 10K type strain sequencing project: providing services to taxonomists for standard genome sequencing and annotation.</title>
        <authorList>
            <consortium name="The Broad Institute Genomics Platform"/>
            <consortium name="The Broad Institute Genome Sequencing Center for Infectious Disease"/>
            <person name="Wu L."/>
            <person name="Ma J."/>
        </authorList>
    </citation>
    <scope>NUCLEOTIDE SEQUENCE [LARGE SCALE GENOMIC DNA]</scope>
    <source>
        <strain evidence="4">JCM 17110</strain>
    </source>
</reference>
<dbReference type="InterPro" id="IPR036196">
    <property type="entry name" value="Ptyr_pPase_sf"/>
</dbReference>
<organism evidence="3 4">
    <name type="scientific">Zobellella aerophila</name>
    <dbReference type="NCBI Taxonomy" id="870480"/>
    <lineage>
        <taxon>Bacteria</taxon>
        <taxon>Pseudomonadati</taxon>
        <taxon>Pseudomonadota</taxon>
        <taxon>Gammaproteobacteria</taxon>
        <taxon>Aeromonadales</taxon>
        <taxon>Aeromonadaceae</taxon>
        <taxon>Zobellella</taxon>
    </lineage>
</organism>
<keyword evidence="4" id="KW-1185">Reference proteome</keyword>
<accession>A0ABP6W7Z0</accession>
<feature type="domain" description="Phosphotyrosine protein phosphatase I" evidence="2">
    <location>
        <begin position="4"/>
        <end position="130"/>
    </location>
</feature>
<protein>
    <submittedName>
        <fullName evidence="3">Arsenate reductase ArsC</fullName>
    </submittedName>
</protein>
<comment type="caution">
    <text evidence="3">The sequence shown here is derived from an EMBL/GenBank/DDBJ whole genome shotgun (WGS) entry which is preliminary data.</text>
</comment>
<proteinExistence type="predicted"/>
<dbReference type="PANTHER" id="PTHR43428:SF1">
    <property type="entry name" value="ARSENATE REDUCTASE"/>
    <property type="match status" value="1"/>
</dbReference>
<dbReference type="Gene3D" id="3.40.50.2300">
    <property type="match status" value="1"/>
</dbReference>
<keyword evidence="1" id="KW-0059">Arsenical resistance</keyword>
<evidence type="ECO:0000313" key="3">
    <source>
        <dbReference type="EMBL" id="GAA3548001.1"/>
    </source>
</evidence>
<evidence type="ECO:0000256" key="1">
    <source>
        <dbReference type="ARBA" id="ARBA00022849"/>
    </source>
</evidence>
<name>A0ABP6W7Z0_9GAMM</name>
<dbReference type="Proteomes" id="UP001500795">
    <property type="component" value="Unassembled WGS sequence"/>
</dbReference>
<gene>
    <name evidence="3" type="ORF">GCM10022394_30190</name>
</gene>
<dbReference type="SMART" id="SM00226">
    <property type="entry name" value="LMWPc"/>
    <property type="match status" value="1"/>
</dbReference>
<dbReference type="PANTHER" id="PTHR43428">
    <property type="entry name" value="ARSENATE REDUCTASE"/>
    <property type="match status" value="1"/>
</dbReference>
<sequence length="139" mass="15340">MSVTRVLFVCNSNAGCSPMAEALLRHLAGDRIEAGSAGLRPVDIKPAVLSALEKLGVSTQGLYSKGLEQVADRYFDLVISLGSRVHQAASAIPAARHITWNFDEPGDEDDARLTRTLHEIYERIKLLVLIQDRQQKSLW</sequence>
<evidence type="ECO:0000259" key="2">
    <source>
        <dbReference type="SMART" id="SM00226"/>
    </source>
</evidence>
<dbReference type="InterPro" id="IPR023485">
    <property type="entry name" value="Ptyr_pPase"/>
</dbReference>
<dbReference type="EMBL" id="BAABCX010000005">
    <property type="protein sequence ID" value="GAA3548001.1"/>
    <property type="molecule type" value="Genomic_DNA"/>
</dbReference>
<dbReference type="SUPFAM" id="SSF52788">
    <property type="entry name" value="Phosphotyrosine protein phosphatases I"/>
    <property type="match status" value="1"/>
</dbReference>
<evidence type="ECO:0000313" key="4">
    <source>
        <dbReference type="Proteomes" id="UP001500795"/>
    </source>
</evidence>
<dbReference type="Pfam" id="PF01451">
    <property type="entry name" value="LMWPc"/>
    <property type="match status" value="1"/>
</dbReference>